<dbReference type="AlphaFoldDB" id="D1PW21"/>
<accession>D1PW21</accession>
<evidence type="ECO:0000313" key="1">
    <source>
        <dbReference type="EMBL" id="EFA44416.1"/>
    </source>
</evidence>
<dbReference type="Proteomes" id="UP000003160">
    <property type="component" value="Unassembled WGS sequence"/>
</dbReference>
<comment type="caution">
    <text evidence="1">The sequence shown here is derived from an EMBL/GenBank/DDBJ whole genome shotgun (WGS) entry which is preliminary data.</text>
</comment>
<organism evidence="1 2">
    <name type="scientific">Hallella bergensis DSM 17361</name>
    <dbReference type="NCBI Taxonomy" id="585502"/>
    <lineage>
        <taxon>Bacteria</taxon>
        <taxon>Pseudomonadati</taxon>
        <taxon>Bacteroidota</taxon>
        <taxon>Bacteroidia</taxon>
        <taxon>Bacteroidales</taxon>
        <taxon>Prevotellaceae</taxon>
        <taxon>Hallella</taxon>
    </lineage>
</organism>
<keyword evidence="2" id="KW-1185">Reference proteome</keyword>
<reference evidence="1 2" key="1">
    <citation type="submission" date="2009-10" db="EMBL/GenBank/DDBJ databases">
        <authorList>
            <person name="Qin X."/>
            <person name="Bachman B."/>
            <person name="Battles P."/>
            <person name="Bell A."/>
            <person name="Bess C."/>
            <person name="Bickham C."/>
            <person name="Chaboub L."/>
            <person name="Chen D."/>
            <person name="Coyle M."/>
            <person name="Deiros D.R."/>
            <person name="Dinh H."/>
            <person name="Forbes L."/>
            <person name="Fowler G."/>
            <person name="Francisco L."/>
            <person name="Fu Q."/>
            <person name="Gubbala S."/>
            <person name="Hale W."/>
            <person name="Han Y."/>
            <person name="Hemphill L."/>
            <person name="Highlander S.K."/>
            <person name="Hirani K."/>
            <person name="Hogues M."/>
            <person name="Jackson L."/>
            <person name="Jakkamsetti A."/>
            <person name="Javaid M."/>
            <person name="Jiang H."/>
            <person name="Korchina V."/>
            <person name="Kovar C."/>
            <person name="Lara F."/>
            <person name="Lee S."/>
            <person name="Mata R."/>
            <person name="Mathew T."/>
            <person name="Moen C."/>
            <person name="Morales K."/>
            <person name="Munidasa M."/>
            <person name="Nazareth L."/>
            <person name="Ngo R."/>
            <person name="Nguyen L."/>
            <person name="Okwuonu G."/>
            <person name="Ongeri F."/>
            <person name="Patil S."/>
            <person name="Petrosino J."/>
            <person name="Pham C."/>
            <person name="Pham P."/>
            <person name="Pu L.-L."/>
            <person name="Puazo M."/>
            <person name="Raj R."/>
            <person name="Reid J."/>
            <person name="Rouhana J."/>
            <person name="Saada N."/>
            <person name="Shang Y."/>
            <person name="Simmons D."/>
            <person name="Thornton R."/>
            <person name="Warren J."/>
            <person name="Weissenberger G."/>
            <person name="Zhang J."/>
            <person name="Zhang L."/>
            <person name="Zhou C."/>
            <person name="Zhu D."/>
            <person name="Muzny D."/>
            <person name="Worley K."/>
            <person name="Gibbs R."/>
        </authorList>
    </citation>
    <scope>NUCLEOTIDE SEQUENCE [LARGE SCALE GENOMIC DNA]</scope>
    <source>
        <strain evidence="1 2">DSM 17361</strain>
    </source>
</reference>
<evidence type="ECO:0000313" key="2">
    <source>
        <dbReference type="Proteomes" id="UP000003160"/>
    </source>
</evidence>
<dbReference type="EMBL" id="ACKS01000048">
    <property type="protein sequence ID" value="EFA44416.1"/>
    <property type="molecule type" value="Genomic_DNA"/>
</dbReference>
<gene>
    <name evidence="1" type="ORF">HMPREF0645_1156</name>
</gene>
<proteinExistence type="predicted"/>
<name>D1PW21_9BACT</name>
<dbReference type="HOGENOM" id="CLU_3294162_0_0_10"/>
<protein>
    <submittedName>
        <fullName evidence="1">Uncharacterized protein</fullName>
    </submittedName>
</protein>
<sequence length="40" mass="4927">MVVDRIFLLNKEQSVEELQTIGMSRYNKKYKYTENMLRKE</sequence>